<evidence type="ECO:0000256" key="5">
    <source>
        <dbReference type="PROSITE-ProRule" id="PRU00277"/>
    </source>
</evidence>
<sequence length="128" mass="14088">MEDEEDEDDEVIEEDKSDDASSLSEEEVKSPKKQINGEKATSRKNQPNTIQQEVTRSGKRSNKGAGFKFRLGKQEVIKGWDVGVVGMKVGGRRRIICPPAMAYGQKGSPPAIPPNSSLVFEVELKNVV</sequence>
<reference evidence="9" key="1">
    <citation type="submission" date="2023-01" db="EMBL/GenBank/DDBJ databases">
        <title>Key to firefly adult light organ development and bioluminescence: homeobox transcription factors regulate luciferase expression and transportation to peroxisome.</title>
        <authorList>
            <person name="Fu X."/>
        </authorList>
    </citation>
    <scope>NUCLEOTIDE SEQUENCE [LARGE SCALE GENOMIC DNA]</scope>
</reference>
<proteinExistence type="predicted"/>
<dbReference type="PROSITE" id="PS50059">
    <property type="entry name" value="FKBP_PPIASE"/>
    <property type="match status" value="1"/>
</dbReference>
<keyword evidence="9" id="KW-1185">Reference proteome</keyword>
<dbReference type="Gene3D" id="3.10.50.40">
    <property type="match status" value="1"/>
</dbReference>
<dbReference type="PANTHER" id="PTHR43811:SF19">
    <property type="entry name" value="39 KDA FK506-BINDING NUCLEAR PROTEIN"/>
    <property type="match status" value="1"/>
</dbReference>
<feature type="compositionally biased region" description="Acidic residues" evidence="6">
    <location>
        <begin position="1"/>
        <end position="17"/>
    </location>
</feature>
<evidence type="ECO:0000259" key="7">
    <source>
        <dbReference type="PROSITE" id="PS50059"/>
    </source>
</evidence>
<feature type="region of interest" description="Disordered" evidence="6">
    <location>
        <begin position="1"/>
        <end position="65"/>
    </location>
</feature>
<dbReference type="Pfam" id="PF00254">
    <property type="entry name" value="FKBP_C"/>
    <property type="match status" value="1"/>
</dbReference>
<comment type="catalytic activity">
    <reaction evidence="1 5">
        <text>[protein]-peptidylproline (omega=180) = [protein]-peptidylproline (omega=0)</text>
        <dbReference type="Rhea" id="RHEA:16237"/>
        <dbReference type="Rhea" id="RHEA-COMP:10747"/>
        <dbReference type="Rhea" id="RHEA-COMP:10748"/>
        <dbReference type="ChEBI" id="CHEBI:83833"/>
        <dbReference type="ChEBI" id="CHEBI:83834"/>
        <dbReference type="EC" id="5.2.1.8"/>
    </reaction>
</comment>
<dbReference type="InterPro" id="IPR046357">
    <property type="entry name" value="PPIase_dom_sf"/>
</dbReference>
<name>A0AAN7SQE2_9COLE</name>
<comment type="caution">
    <text evidence="8">The sequence shown here is derived from an EMBL/GenBank/DDBJ whole genome shotgun (WGS) entry which is preliminary data.</text>
</comment>
<dbReference type="SUPFAM" id="SSF54534">
    <property type="entry name" value="FKBP-like"/>
    <property type="match status" value="1"/>
</dbReference>
<evidence type="ECO:0000256" key="1">
    <source>
        <dbReference type="ARBA" id="ARBA00000971"/>
    </source>
</evidence>
<organism evidence="8 9">
    <name type="scientific">Aquatica leii</name>
    <dbReference type="NCBI Taxonomy" id="1421715"/>
    <lineage>
        <taxon>Eukaryota</taxon>
        <taxon>Metazoa</taxon>
        <taxon>Ecdysozoa</taxon>
        <taxon>Arthropoda</taxon>
        <taxon>Hexapoda</taxon>
        <taxon>Insecta</taxon>
        <taxon>Pterygota</taxon>
        <taxon>Neoptera</taxon>
        <taxon>Endopterygota</taxon>
        <taxon>Coleoptera</taxon>
        <taxon>Polyphaga</taxon>
        <taxon>Elateriformia</taxon>
        <taxon>Elateroidea</taxon>
        <taxon>Lampyridae</taxon>
        <taxon>Luciolinae</taxon>
        <taxon>Aquatica</taxon>
    </lineage>
</organism>
<protein>
    <recommendedName>
        <fullName evidence="2 5">peptidylprolyl isomerase</fullName>
        <ecNumber evidence="2 5">5.2.1.8</ecNumber>
    </recommendedName>
</protein>
<feature type="compositionally biased region" description="Polar residues" evidence="6">
    <location>
        <begin position="43"/>
        <end position="55"/>
    </location>
</feature>
<feature type="domain" description="PPIase FKBP-type" evidence="7">
    <location>
        <begin position="62"/>
        <end position="128"/>
    </location>
</feature>
<dbReference type="AlphaFoldDB" id="A0AAN7SQE2"/>
<evidence type="ECO:0000256" key="4">
    <source>
        <dbReference type="ARBA" id="ARBA00023235"/>
    </source>
</evidence>
<dbReference type="GO" id="GO:0005730">
    <property type="term" value="C:nucleolus"/>
    <property type="evidence" value="ECO:0007669"/>
    <property type="project" value="TreeGrafter"/>
</dbReference>
<dbReference type="InterPro" id="IPR001179">
    <property type="entry name" value="PPIase_FKBP_dom"/>
</dbReference>
<evidence type="ECO:0000256" key="3">
    <source>
        <dbReference type="ARBA" id="ARBA00023110"/>
    </source>
</evidence>
<evidence type="ECO:0000256" key="6">
    <source>
        <dbReference type="SAM" id="MobiDB-lite"/>
    </source>
</evidence>
<dbReference type="PANTHER" id="PTHR43811">
    <property type="entry name" value="FKBP-TYPE PEPTIDYL-PROLYL CIS-TRANS ISOMERASE FKPA"/>
    <property type="match status" value="1"/>
</dbReference>
<dbReference type="GO" id="GO:0003755">
    <property type="term" value="F:peptidyl-prolyl cis-trans isomerase activity"/>
    <property type="evidence" value="ECO:0007669"/>
    <property type="project" value="UniProtKB-KW"/>
</dbReference>
<dbReference type="GO" id="GO:0000785">
    <property type="term" value="C:chromatin"/>
    <property type="evidence" value="ECO:0007669"/>
    <property type="project" value="TreeGrafter"/>
</dbReference>
<evidence type="ECO:0000313" key="8">
    <source>
        <dbReference type="EMBL" id="KAK4883663.1"/>
    </source>
</evidence>
<evidence type="ECO:0000313" key="9">
    <source>
        <dbReference type="Proteomes" id="UP001353858"/>
    </source>
</evidence>
<gene>
    <name evidence="8" type="ORF">RN001_006982</name>
</gene>
<accession>A0AAN7SQE2</accession>
<dbReference type="EMBL" id="JARPUR010000002">
    <property type="protein sequence ID" value="KAK4883663.1"/>
    <property type="molecule type" value="Genomic_DNA"/>
</dbReference>
<keyword evidence="4 5" id="KW-0413">Isomerase</keyword>
<evidence type="ECO:0000256" key="2">
    <source>
        <dbReference type="ARBA" id="ARBA00013194"/>
    </source>
</evidence>
<dbReference type="Proteomes" id="UP001353858">
    <property type="component" value="Unassembled WGS sequence"/>
</dbReference>
<dbReference type="EC" id="5.2.1.8" evidence="2 5"/>
<keyword evidence="3 5" id="KW-0697">Rotamase</keyword>